<evidence type="ECO:0000313" key="2">
    <source>
        <dbReference type="Proteomes" id="UP000887458"/>
    </source>
</evidence>
<protein>
    <submittedName>
        <fullName evidence="1">Uncharacterized protein</fullName>
    </submittedName>
</protein>
<gene>
    <name evidence="1" type="ORF">DERP_007389</name>
</gene>
<accession>A0ABQ8J4D0</accession>
<comment type="caution">
    <text evidence="1">The sequence shown here is derived from an EMBL/GenBank/DDBJ whole genome shotgun (WGS) entry which is preliminary data.</text>
</comment>
<sequence length="100" mass="11657">MIQNDIIFAFLFAKVIKKKSIKLKFCLRIFPTDNYQRYFYDPVDLDVLVDHNPDCLAERQKSDVAIVVTKCESNIQICMITIANVINIKRFKRLSSLLSI</sequence>
<reference evidence="1 2" key="2">
    <citation type="journal article" date="2022" name="Mol. Biol. Evol.">
        <title>Comparative Genomics Reveals Insights into the Divergent Evolution of Astigmatic Mites and Household Pest Adaptations.</title>
        <authorList>
            <person name="Xiong Q."/>
            <person name="Wan A.T."/>
            <person name="Liu X."/>
            <person name="Fung C.S."/>
            <person name="Xiao X."/>
            <person name="Malainual N."/>
            <person name="Hou J."/>
            <person name="Wang L."/>
            <person name="Wang M."/>
            <person name="Yang K.Y."/>
            <person name="Cui Y."/>
            <person name="Leung E.L."/>
            <person name="Nong W."/>
            <person name="Shin S.K."/>
            <person name="Au S.W."/>
            <person name="Jeong K.Y."/>
            <person name="Chew F.T."/>
            <person name="Hui J.H."/>
            <person name="Leung T.F."/>
            <person name="Tungtrongchitr A."/>
            <person name="Zhong N."/>
            <person name="Liu Z."/>
            <person name="Tsui S.K."/>
        </authorList>
    </citation>
    <scope>NUCLEOTIDE SEQUENCE [LARGE SCALE GENOMIC DNA]</scope>
    <source>
        <strain evidence="1">Derp</strain>
    </source>
</reference>
<keyword evidence="2" id="KW-1185">Reference proteome</keyword>
<dbReference type="EMBL" id="NJHN03000077">
    <property type="protein sequence ID" value="KAH9417391.1"/>
    <property type="molecule type" value="Genomic_DNA"/>
</dbReference>
<name>A0ABQ8J4D0_DERPT</name>
<organism evidence="1 2">
    <name type="scientific">Dermatophagoides pteronyssinus</name>
    <name type="common">European house dust mite</name>
    <dbReference type="NCBI Taxonomy" id="6956"/>
    <lineage>
        <taxon>Eukaryota</taxon>
        <taxon>Metazoa</taxon>
        <taxon>Ecdysozoa</taxon>
        <taxon>Arthropoda</taxon>
        <taxon>Chelicerata</taxon>
        <taxon>Arachnida</taxon>
        <taxon>Acari</taxon>
        <taxon>Acariformes</taxon>
        <taxon>Sarcoptiformes</taxon>
        <taxon>Astigmata</taxon>
        <taxon>Psoroptidia</taxon>
        <taxon>Analgoidea</taxon>
        <taxon>Pyroglyphidae</taxon>
        <taxon>Dermatophagoidinae</taxon>
        <taxon>Dermatophagoides</taxon>
    </lineage>
</organism>
<dbReference type="Proteomes" id="UP000887458">
    <property type="component" value="Unassembled WGS sequence"/>
</dbReference>
<reference evidence="1 2" key="1">
    <citation type="journal article" date="2018" name="J. Allergy Clin. Immunol.">
        <title>High-quality assembly of Dermatophagoides pteronyssinus genome and transcriptome reveals a wide range of novel allergens.</title>
        <authorList>
            <person name="Liu X.Y."/>
            <person name="Yang K.Y."/>
            <person name="Wang M.Q."/>
            <person name="Kwok J.S."/>
            <person name="Zeng X."/>
            <person name="Yang Z."/>
            <person name="Xiao X.J."/>
            <person name="Lau C.P."/>
            <person name="Li Y."/>
            <person name="Huang Z.M."/>
            <person name="Ba J.G."/>
            <person name="Yim A.K."/>
            <person name="Ouyang C.Y."/>
            <person name="Ngai S.M."/>
            <person name="Chan T.F."/>
            <person name="Leung E.L."/>
            <person name="Liu L."/>
            <person name="Liu Z.G."/>
            <person name="Tsui S.K."/>
        </authorList>
    </citation>
    <scope>NUCLEOTIDE SEQUENCE [LARGE SCALE GENOMIC DNA]</scope>
    <source>
        <strain evidence="1">Derp</strain>
    </source>
</reference>
<evidence type="ECO:0000313" key="1">
    <source>
        <dbReference type="EMBL" id="KAH9417391.1"/>
    </source>
</evidence>
<proteinExistence type="predicted"/>